<dbReference type="AlphaFoldDB" id="A0A175A816"/>
<keyword evidence="4" id="KW-0288">FMN</keyword>
<organism evidence="10 11">
    <name type="scientific">[Ruminococcus] torques</name>
    <dbReference type="NCBI Taxonomy" id="33039"/>
    <lineage>
        <taxon>Bacteria</taxon>
        <taxon>Bacillati</taxon>
        <taxon>Bacillota</taxon>
        <taxon>Clostridia</taxon>
        <taxon>Lachnospirales</taxon>
        <taxon>Lachnospiraceae</taxon>
        <taxon>Mediterraneibacter</taxon>
    </lineage>
</organism>
<dbReference type="PANTHER" id="PTHR42917">
    <property type="entry name" value="2,4-DIENOYL-COA REDUCTASE"/>
    <property type="match status" value="1"/>
</dbReference>
<evidence type="ECO:0000256" key="5">
    <source>
        <dbReference type="ARBA" id="ARBA00022723"/>
    </source>
</evidence>
<evidence type="ECO:0000259" key="9">
    <source>
        <dbReference type="Pfam" id="PF00724"/>
    </source>
</evidence>
<evidence type="ECO:0000256" key="2">
    <source>
        <dbReference type="ARBA" id="ARBA00001966"/>
    </source>
</evidence>
<evidence type="ECO:0000256" key="1">
    <source>
        <dbReference type="ARBA" id="ARBA00001917"/>
    </source>
</evidence>
<sequence>MQPVSASDIPSKAGGEIPCPLSKDEIYRIVKKYGEAAKRAQIAGFDTVEIHGGHSYMAKAVKERFGKPCVTMGNIRDPHIVEDILAKGDADLIGIGRGLIADPDWVNKVEFGDVCDIRKSLKMMTLLRLSISATA</sequence>
<dbReference type="Pfam" id="PF00724">
    <property type="entry name" value="Oxidored_FMN"/>
    <property type="match status" value="2"/>
</dbReference>
<comment type="cofactor">
    <cofactor evidence="1">
        <name>FMN</name>
        <dbReference type="ChEBI" id="CHEBI:58210"/>
    </cofactor>
</comment>
<dbReference type="GO" id="GO:0051536">
    <property type="term" value="F:iron-sulfur cluster binding"/>
    <property type="evidence" value="ECO:0007669"/>
    <property type="project" value="UniProtKB-KW"/>
</dbReference>
<dbReference type="GO" id="GO:0046872">
    <property type="term" value="F:metal ion binding"/>
    <property type="evidence" value="ECO:0007669"/>
    <property type="project" value="UniProtKB-KW"/>
</dbReference>
<comment type="cofactor">
    <cofactor evidence="2">
        <name>[4Fe-4S] cluster</name>
        <dbReference type="ChEBI" id="CHEBI:49883"/>
    </cofactor>
</comment>
<dbReference type="PANTHER" id="PTHR42917:SF2">
    <property type="entry name" value="2,4-DIENOYL-COA REDUCTASE [(2E)-ENOYL-COA-PRODUCING]"/>
    <property type="match status" value="1"/>
</dbReference>
<dbReference type="Gene3D" id="3.20.20.70">
    <property type="entry name" value="Aldolase class I"/>
    <property type="match status" value="2"/>
</dbReference>
<keyword evidence="3" id="KW-0285">Flavoprotein</keyword>
<dbReference type="InterPro" id="IPR013785">
    <property type="entry name" value="Aldolase_TIM"/>
</dbReference>
<keyword evidence="6 10" id="KW-0560">Oxidoreductase</keyword>
<proteinExistence type="predicted"/>
<evidence type="ECO:0000256" key="3">
    <source>
        <dbReference type="ARBA" id="ARBA00022630"/>
    </source>
</evidence>
<keyword evidence="5" id="KW-0479">Metal-binding</keyword>
<dbReference type="InterPro" id="IPR051793">
    <property type="entry name" value="NADH:flavin_oxidoreductase"/>
</dbReference>
<evidence type="ECO:0000313" key="11">
    <source>
        <dbReference type="Proteomes" id="UP000078383"/>
    </source>
</evidence>
<evidence type="ECO:0000256" key="8">
    <source>
        <dbReference type="ARBA" id="ARBA00023014"/>
    </source>
</evidence>
<reference evidence="10 11" key="1">
    <citation type="submission" date="2015-09" db="EMBL/GenBank/DDBJ databases">
        <authorList>
            <consortium name="Pathogen Informatics"/>
        </authorList>
    </citation>
    <scope>NUCLEOTIDE SEQUENCE [LARGE SCALE GENOMIC DNA]</scope>
    <source>
        <strain evidence="10 11">2789STDY5834889</strain>
    </source>
</reference>
<dbReference type="EC" id="1.-.-.-" evidence="10"/>
<dbReference type="GO" id="GO:0016491">
    <property type="term" value="F:oxidoreductase activity"/>
    <property type="evidence" value="ECO:0007669"/>
    <property type="project" value="UniProtKB-KW"/>
</dbReference>
<evidence type="ECO:0000256" key="4">
    <source>
        <dbReference type="ARBA" id="ARBA00022643"/>
    </source>
</evidence>
<dbReference type="InterPro" id="IPR001155">
    <property type="entry name" value="OxRdtase_FMN_N"/>
</dbReference>
<gene>
    <name evidence="10" type="ORF">ERS852502_02779</name>
</gene>
<dbReference type="Proteomes" id="UP000078383">
    <property type="component" value="Unassembled WGS sequence"/>
</dbReference>
<evidence type="ECO:0000256" key="7">
    <source>
        <dbReference type="ARBA" id="ARBA00023004"/>
    </source>
</evidence>
<dbReference type="SUPFAM" id="SSF51395">
    <property type="entry name" value="FMN-linked oxidoreductases"/>
    <property type="match status" value="1"/>
</dbReference>
<accession>A0A175A816</accession>
<feature type="domain" description="NADH:flavin oxidoreductase/NADH oxidase N-terminal" evidence="9">
    <location>
        <begin position="20"/>
        <end position="58"/>
    </location>
</feature>
<evidence type="ECO:0000256" key="6">
    <source>
        <dbReference type="ARBA" id="ARBA00023002"/>
    </source>
</evidence>
<feature type="domain" description="NADH:flavin oxidoreductase/NADH oxidase N-terminal" evidence="9">
    <location>
        <begin position="59"/>
        <end position="110"/>
    </location>
</feature>
<keyword evidence="7" id="KW-0408">Iron</keyword>
<evidence type="ECO:0000313" key="10">
    <source>
        <dbReference type="EMBL" id="CUQ93059.1"/>
    </source>
</evidence>
<keyword evidence="8" id="KW-0411">Iron-sulfur</keyword>
<name>A0A175A816_9FIRM</name>
<dbReference type="GO" id="GO:0010181">
    <property type="term" value="F:FMN binding"/>
    <property type="evidence" value="ECO:0007669"/>
    <property type="project" value="InterPro"/>
</dbReference>
<dbReference type="EMBL" id="CZBX01000019">
    <property type="protein sequence ID" value="CUQ93059.1"/>
    <property type="molecule type" value="Genomic_DNA"/>
</dbReference>
<protein>
    <submittedName>
        <fullName evidence="10">NADH oxidase</fullName>
        <ecNumber evidence="10">1.-.-.-</ecNumber>
    </submittedName>
</protein>